<evidence type="ECO:0000256" key="3">
    <source>
        <dbReference type="ARBA" id="ARBA00022989"/>
    </source>
</evidence>
<feature type="transmembrane region" description="Helical" evidence="5">
    <location>
        <begin position="46"/>
        <end position="64"/>
    </location>
</feature>
<keyword evidence="3 5" id="KW-1133">Transmembrane helix</keyword>
<dbReference type="InterPro" id="IPR000620">
    <property type="entry name" value="EamA_dom"/>
</dbReference>
<proteinExistence type="predicted"/>
<sequence>MGNIMVSRFDMPGLWIGFWRLTIGAVIYGLVLHLGGRRISLATLRLVAPAAIVIACEIGIFFTALRTTTVANATIIGALQPIILLAVASRRYRESVTAWLLGATLVAVAGIALVVQGSSSQSEWSLHGDILALVAMFFFSAYFVLVKEIRHKVDTFTLQTASMAIGGVALYPMAVIQAGTLAVPFPSWGQWAWLLALLAVPGTGHFLMNWAHLHVSLSLTGLLTLAIPVISGIGAWIVLDERVTPVQGLGMAVVLAVLVVVIVRDARLART</sequence>
<dbReference type="PANTHER" id="PTHR32322">
    <property type="entry name" value="INNER MEMBRANE TRANSPORTER"/>
    <property type="match status" value="1"/>
</dbReference>
<feature type="transmembrane region" description="Helical" evidence="5">
    <location>
        <begin position="96"/>
        <end position="118"/>
    </location>
</feature>
<feature type="transmembrane region" description="Helical" evidence="5">
    <location>
        <begin position="188"/>
        <end position="207"/>
    </location>
</feature>
<feature type="transmembrane region" description="Helical" evidence="5">
    <location>
        <begin position="245"/>
        <end position="263"/>
    </location>
</feature>
<feature type="domain" description="EamA" evidence="6">
    <location>
        <begin position="10"/>
        <end position="115"/>
    </location>
</feature>
<feature type="transmembrane region" description="Helical" evidence="5">
    <location>
        <begin position="124"/>
        <end position="144"/>
    </location>
</feature>
<accession>A0A381UEW4</accession>
<dbReference type="GO" id="GO:0016020">
    <property type="term" value="C:membrane"/>
    <property type="evidence" value="ECO:0007669"/>
    <property type="project" value="UniProtKB-SubCell"/>
</dbReference>
<keyword evidence="4 5" id="KW-0472">Membrane</keyword>
<gene>
    <name evidence="7" type="ORF">METZ01_LOCUS79543</name>
</gene>
<dbReference type="InterPro" id="IPR050638">
    <property type="entry name" value="AA-Vitamin_Transporters"/>
</dbReference>
<feature type="transmembrane region" description="Helical" evidence="5">
    <location>
        <begin position="12"/>
        <end position="34"/>
    </location>
</feature>
<evidence type="ECO:0000313" key="7">
    <source>
        <dbReference type="EMBL" id="SVA26689.1"/>
    </source>
</evidence>
<name>A0A381UEW4_9ZZZZ</name>
<dbReference type="Pfam" id="PF00892">
    <property type="entry name" value="EamA"/>
    <property type="match status" value="2"/>
</dbReference>
<feature type="transmembrane region" description="Helical" evidence="5">
    <location>
        <begin position="219"/>
        <end position="239"/>
    </location>
</feature>
<dbReference type="EMBL" id="UINC01006296">
    <property type="protein sequence ID" value="SVA26689.1"/>
    <property type="molecule type" value="Genomic_DNA"/>
</dbReference>
<protein>
    <recommendedName>
        <fullName evidence="6">EamA domain-containing protein</fullName>
    </recommendedName>
</protein>
<dbReference type="SUPFAM" id="SSF103481">
    <property type="entry name" value="Multidrug resistance efflux transporter EmrE"/>
    <property type="match status" value="2"/>
</dbReference>
<dbReference type="InterPro" id="IPR037185">
    <property type="entry name" value="EmrE-like"/>
</dbReference>
<feature type="transmembrane region" description="Helical" evidence="5">
    <location>
        <begin position="156"/>
        <end position="176"/>
    </location>
</feature>
<dbReference type="PANTHER" id="PTHR32322:SF2">
    <property type="entry name" value="EAMA DOMAIN-CONTAINING PROTEIN"/>
    <property type="match status" value="1"/>
</dbReference>
<feature type="domain" description="EamA" evidence="6">
    <location>
        <begin position="128"/>
        <end position="262"/>
    </location>
</feature>
<evidence type="ECO:0000259" key="6">
    <source>
        <dbReference type="Pfam" id="PF00892"/>
    </source>
</evidence>
<comment type="subcellular location">
    <subcellularLocation>
        <location evidence="1">Membrane</location>
        <topology evidence="1">Multi-pass membrane protein</topology>
    </subcellularLocation>
</comment>
<evidence type="ECO:0000256" key="1">
    <source>
        <dbReference type="ARBA" id="ARBA00004141"/>
    </source>
</evidence>
<evidence type="ECO:0000256" key="4">
    <source>
        <dbReference type="ARBA" id="ARBA00023136"/>
    </source>
</evidence>
<feature type="transmembrane region" description="Helical" evidence="5">
    <location>
        <begin position="70"/>
        <end position="89"/>
    </location>
</feature>
<evidence type="ECO:0000256" key="5">
    <source>
        <dbReference type="SAM" id="Phobius"/>
    </source>
</evidence>
<evidence type="ECO:0000256" key="2">
    <source>
        <dbReference type="ARBA" id="ARBA00022692"/>
    </source>
</evidence>
<reference evidence="7" key="1">
    <citation type="submission" date="2018-05" db="EMBL/GenBank/DDBJ databases">
        <authorList>
            <person name="Lanie J.A."/>
            <person name="Ng W.-L."/>
            <person name="Kazmierczak K.M."/>
            <person name="Andrzejewski T.M."/>
            <person name="Davidsen T.M."/>
            <person name="Wayne K.J."/>
            <person name="Tettelin H."/>
            <person name="Glass J.I."/>
            <person name="Rusch D."/>
            <person name="Podicherti R."/>
            <person name="Tsui H.-C.T."/>
            <person name="Winkler M.E."/>
        </authorList>
    </citation>
    <scope>NUCLEOTIDE SEQUENCE</scope>
</reference>
<organism evidence="7">
    <name type="scientific">marine metagenome</name>
    <dbReference type="NCBI Taxonomy" id="408172"/>
    <lineage>
        <taxon>unclassified sequences</taxon>
        <taxon>metagenomes</taxon>
        <taxon>ecological metagenomes</taxon>
    </lineage>
</organism>
<keyword evidence="2 5" id="KW-0812">Transmembrane</keyword>
<dbReference type="AlphaFoldDB" id="A0A381UEW4"/>